<dbReference type="PANTHER" id="PTHR21581">
    <property type="entry name" value="D-ALANYL-D-ALANINE CARBOXYPEPTIDASE"/>
    <property type="match status" value="1"/>
</dbReference>
<name>A0A6G8AM19_9ENTE</name>
<dbReference type="InterPro" id="IPR018044">
    <property type="entry name" value="Peptidase_S11"/>
</dbReference>
<dbReference type="EMBL" id="CP049886">
    <property type="protein sequence ID" value="QIL46009.1"/>
    <property type="molecule type" value="Genomic_DNA"/>
</dbReference>
<evidence type="ECO:0000313" key="13">
    <source>
        <dbReference type="EMBL" id="QIL46009.1"/>
    </source>
</evidence>
<keyword evidence="13" id="KW-0121">Carboxypeptidase</keyword>
<sequence length="426" mass="47379">MNCLMKHLKTMIAVFVISATSLVPFISFAEEDNFNVEAKAAIVIDADTGKIFYEKNSDQPLPIASMTKLITLYIAMEAIENGKLNWDDQIEISDHLLKISHNMELSNIAFTKGQTYSVRDLFNASAIVSANAAVTALAEKIAGTEKDFVDLMRKKMAIWGITDSYLISTSGINNDSAEGRIYPGSKADEENLASAKDMAIVARHLINDFPEILDITKEPQVVFAKDTDDETIMESTNWMLPEKPNYRPGVDGLKTGTTDLAGECFAGTFTDGNTRIITIIMNSDNSEEQEDARFIETDKLIDYVYNNWEFKVLYKKGDVAGSQHVKGGIDRLTPVLLDEEISSWVRIGTDKSTYPIEINKTELSAGLDKGKFAGTARVDLNDNELGSVESQNNEKNFKLITKEPVEKAPWYTLVGRSISDFFKKLI</sequence>
<dbReference type="SUPFAM" id="SSF69189">
    <property type="entry name" value="Penicillin-binding protein associated domain"/>
    <property type="match status" value="1"/>
</dbReference>
<dbReference type="GO" id="GO:0009002">
    <property type="term" value="F:serine-type D-Ala-D-Ala carboxypeptidase activity"/>
    <property type="evidence" value="ECO:0007669"/>
    <property type="project" value="InterPro"/>
</dbReference>
<keyword evidence="4" id="KW-0378">Hydrolase</keyword>
<dbReference type="GO" id="GO:0071555">
    <property type="term" value="P:cell wall organization"/>
    <property type="evidence" value="ECO:0007669"/>
    <property type="project" value="UniProtKB-KW"/>
</dbReference>
<dbReference type="RefSeq" id="WP_166007072.1">
    <property type="nucleotide sequence ID" value="NZ_CP049886.1"/>
</dbReference>
<feature type="active site" description="Acyl-ester intermediate" evidence="8">
    <location>
        <position position="65"/>
    </location>
</feature>
<feature type="binding site" evidence="9">
    <location>
        <position position="254"/>
    </location>
    <ligand>
        <name>substrate</name>
    </ligand>
</feature>
<dbReference type="KEGG" id="vah:G7081_02295"/>
<protein>
    <submittedName>
        <fullName evidence="13">D-alanyl-D-alanine carboxypeptidase</fullName>
    </submittedName>
</protein>
<evidence type="ECO:0000256" key="9">
    <source>
        <dbReference type="PIRSR" id="PIRSR618044-2"/>
    </source>
</evidence>
<evidence type="ECO:0000256" key="5">
    <source>
        <dbReference type="ARBA" id="ARBA00022960"/>
    </source>
</evidence>
<feature type="domain" description="Peptidase S11 D-alanyl-D-alanine carboxypeptidase A N-terminal" evidence="12">
    <location>
        <begin position="33"/>
        <end position="284"/>
    </location>
</feature>
<feature type="signal peptide" evidence="11">
    <location>
        <begin position="1"/>
        <end position="29"/>
    </location>
</feature>
<feature type="active site" evidence="8">
    <location>
        <position position="129"/>
    </location>
</feature>
<evidence type="ECO:0000256" key="1">
    <source>
        <dbReference type="ARBA" id="ARBA00003217"/>
    </source>
</evidence>
<feature type="chain" id="PRO_5026285338" evidence="11">
    <location>
        <begin position="30"/>
        <end position="426"/>
    </location>
</feature>
<gene>
    <name evidence="13" type="ORF">G7081_02295</name>
</gene>
<keyword evidence="7" id="KW-0961">Cell wall biogenesis/degradation</keyword>
<dbReference type="PRINTS" id="PR00725">
    <property type="entry name" value="DADACBPTASE1"/>
</dbReference>
<proteinExistence type="inferred from homology"/>
<reference evidence="13 14" key="1">
    <citation type="submission" date="2020-03" db="EMBL/GenBank/DDBJ databases">
        <title>Vagococcus sp. nov., isolated from beetles.</title>
        <authorList>
            <person name="Hyun D.-W."/>
            <person name="Bae J.-W."/>
        </authorList>
    </citation>
    <scope>NUCLEOTIDE SEQUENCE [LARGE SCALE GENOMIC DNA]</scope>
    <source>
        <strain evidence="13 14">HDW17A</strain>
    </source>
</reference>
<accession>A0A6G8AM19</accession>
<dbReference type="PANTHER" id="PTHR21581:SF11">
    <property type="entry name" value="D-ALANYL-D-ALANINE CARBOXYPEPTIDASE DACA"/>
    <property type="match status" value="1"/>
</dbReference>
<dbReference type="InterPro" id="IPR015956">
    <property type="entry name" value="Peniciliin-bd_prot_C_sf"/>
</dbReference>
<dbReference type="Pfam" id="PF00768">
    <property type="entry name" value="Peptidase_S11"/>
    <property type="match status" value="1"/>
</dbReference>
<comment type="function">
    <text evidence="1">Removes C-terminal D-alanyl residues from sugar-peptide cell wall precursors.</text>
</comment>
<dbReference type="AlphaFoldDB" id="A0A6G8AM19"/>
<evidence type="ECO:0000256" key="6">
    <source>
        <dbReference type="ARBA" id="ARBA00022984"/>
    </source>
</evidence>
<keyword evidence="13" id="KW-0645">Protease</keyword>
<keyword evidence="14" id="KW-1185">Reference proteome</keyword>
<organism evidence="13 14">
    <name type="scientific">Vagococcus coleopterorum</name>
    <dbReference type="NCBI Taxonomy" id="2714946"/>
    <lineage>
        <taxon>Bacteria</taxon>
        <taxon>Bacillati</taxon>
        <taxon>Bacillota</taxon>
        <taxon>Bacilli</taxon>
        <taxon>Lactobacillales</taxon>
        <taxon>Enterococcaceae</taxon>
        <taxon>Vagococcus</taxon>
    </lineage>
</organism>
<evidence type="ECO:0000259" key="12">
    <source>
        <dbReference type="Pfam" id="PF00768"/>
    </source>
</evidence>
<keyword evidence="3 11" id="KW-0732">Signal</keyword>
<dbReference type="GO" id="GO:0006508">
    <property type="term" value="P:proteolysis"/>
    <property type="evidence" value="ECO:0007669"/>
    <property type="project" value="InterPro"/>
</dbReference>
<evidence type="ECO:0000256" key="7">
    <source>
        <dbReference type="ARBA" id="ARBA00023316"/>
    </source>
</evidence>
<dbReference type="GO" id="GO:0009252">
    <property type="term" value="P:peptidoglycan biosynthetic process"/>
    <property type="evidence" value="ECO:0007669"/>
    <property type="project" value="UniProtKB-KW"/>
</dbReference>
<evidence type="ECO:0000256" key="8">
    <source>
        <dbReference type="PIRSR" id="PIRSR618044-1"/>
    </source>
</evidence>
<comment type="similarity">
    <text evidence="2 10">Belongs to the peptidase S11 family.</text>
</comment>
<evidence type="ECO:0000256" key="10">
    <source>
        <dbReference type="RuleBase" id="RU004016"/>
    </source>
</evidence>
<dbReference type="GO" id="GO:0008360">
    <property type="term" value="P:regulation of cell shape"/>
    <property type="evidence" value="ECO:0007669"/>
    <property type="project" value="UniProtKB-KW"/>
</dbReference>
<dbReference type="Proteomes" id="UP000500890">
    <property type="component" value="Chromosome"/>
</dbReference>
<dbReference type="SUPFAM" id="SSF56601">
    <property type="entry name" value="beta-lactamase/transpeptidase-like"/>
    <property type="match status" value="1"/>
</dbReference>
<dbReference type="Gene3D" id="2.60.410.10">
    <property type="entry name" value="D-Ala-D-Ala carboxypeptidase, C-terminal domain"/>
    <property type="match status" value="1"/>
</dbReference>
<keyword evidence="5" id="KW-0133">Cell shape</keyword>
<evidence type="ECO:0000256" key="4">
    <source>
        <dbReference type="ARBA" id="ARBA00022801"/>
    </source>
</evidence>
<keyword evidence="6" id="KW-0573">Peptidoglycan synthesis</keyword>
<feature type="active site" description="Proton acceptor" evidence="8">
    <location>
        <position position="68"/>
    </location>
</feature>
<dbReference type="Gene3D" id="3.40.710.10">
    <property type="entry name" value="DD-peptidase/beta-lactamase superfamily"/>
    <property type="match status" value="1"/>
</dbReference>
<dbReference type="InterPro" id="IPR001967">
    <property type="entry name" value="Peptidase_S11_N"/>
</dbReference>
<dbReference type="InterPro" id="IPR012338">
    <property type="entry name" value="Beta-lactam/transpept-like"/>
</dbReference>
<evidence type="ECO:0000256" key="11">
    <source>
        <dbReference type="SAM" id="SignalP"/>
    </source>
</evidence>
<evidence type="ECO:0000256" key="2">
    <source>
        <dbReference type="ARBA" id="ARBA00007164"/>
    </source>
</evidence>
<evidence type="ECO:0000256" key="3">
    <source>
        <dbReference type="ARBA" id="ARBA00022729"/>
    </source>
</evidence>
<dbReference type="InterPro" id="IPR037167">
    <property type="entry name" value="Peptidase_S11_C_sf"/>
</dbReference>
<evidence type="ECO:0000313" key="14">
    <source>
        <dbReference type="Proteomes" id="UP000500890"/>
    </source>
</evidence>